<protein>
    <recommendedName>
        <fullName evidence="3">Tetratricopeptide repeat protein</fullName>
    </recommendedName>
</protein>
<name>A0A3S3V481_9RHOB</name>
<reference evidence="1 2" key="1">
    <citation type="journal article" date="2015" name="Int. J. Syst. Evol. Microbiol.">
        <title>Gemmobacter intermedius sp. nov., isolated from a white stork (Ciconia ciconia).</title>
        <authorList>
            <person name="Kampfer P."/>
            <person name="Jerzak L."/>
            <person name="Wilharm G."/>
            <person name="Golke J."/>
            <person name="Busse H.J."/>
            <person name="Glaeser S.P."/>
        </authorList>
    </citation>
    <scope>NUCLEOTIDE SEQUENCE [LARGE SCALE GENOMIC DNA]</scope>
    <source>
        <strain evidence="1 2">119/4</strain>
    </source>
</reference>
<dbReference type="InterPro" id="IPR011990">
    <property type="entry name" value="TPR-like_helical_dom_sf"/>
</dbReference>
<dbReference type="EMBL" id="SBLC01000011">
    <property type="protein sequence ID" value="RWY41444.1"/>
    <property type="molecule type" value="Genomic_DNA"/>
</dbReference>
<dbReference type="SUPFAM" id="SSF48452">
    <property type="entry name" value="TPR-like"/>
    <property type="match status" value="1"/>
</dbReference>
<keyword evidence="2" id="KW-1185">Reference proteome</keyword>
<dbReference type="AlphaFoldDB" id="A0A3S3V481"/>
<organism evidence="1 2">
    <name type="scientific">Falsigemmobacter intermedius</name>
    <dbReference type="NCBI Taxonomy" id="1553448"/>
    <lineage>
        <taxon>Bacteria</taxon>
        <taxon>Pseudomonadati</taxon>
        <taxon>Pseudomonadota</taxon>
        <taxon>Alphaproteobacteria</taxon>
        <taxon>Rhodobacterales</taxon>
        <taxon>Paracoccaceae</taxon>
        <taxon>Falsigemmobacter</taxon>
    </lineage>
</organism>
<accession>A0A3S3V481</accession>
<evidence type="ECO:0000313" key="2">
    <source>
        <dbReference type="Proteomes" id="UP000287168"/>
    </source>
</evidence>
<evidence type="ECO:0008006" key="3">
    <source>
        <dbReference type="Google" id="ProtNLM"/>
    </source>
</evidence>
<dbReference type="Proteomes" id="UP000287168">
    <property type="component" value="Unassembled WGS sequence"/>
</dbReference>
<gene>
    <name evidence="1" type="ORF">EP867_09670</name>
</gene>
<sequence>MKYLTSAALICLIAAFALGGAAPFARLAILLGLPGVAARITGDPSVAGVGYYLAGDYPKADDAFRRAGRNSTYNRGLSLASVGAYPLSVAYFRAVLFVNPSDSQARENMAYVSTLYPPVVGEANNQGRIRAEAYKTHGGAVVEGVRRLERPLDEGGRVADEAWLAALADDPGEFLRLRLAEEHLRRLSLGLTPPEEGDPW</sequence>
<dbReference type="OrthoDB" id="5801125at2"/>
<dbReference type="Gene3D" id="1.25.40.10">
    <property type="entry name" value="Tetratricopeptide repeat domain"/>
    <property type="match status" value="1"/>
</dbReference>
<evidence type="ECO:0000313" key="1">
    <source>
        <dbReference type="EMBL" id="RWY41444.1"/>
    </source>
</evidence>
<dbReference type="RefSeq" id="WP_128488579.1">
    <property type="nucleotide sequence ID" value="NZ_JBHLXB010000002.1"/>
</dbReference>
<proteinExistence type="predicted"/>
<comment type="caution">
    <text evidence="1">The sequence shown here is derived from an EMBL/GenBank/DDBJ whole genome shotgun (WGS) entry which is preliminary data.</text>
</comment>